<keyword evidence="3" id="KW-1185">Reference proteome</keyword>
<accession>A0A4Q7VCM3</accession>
<keyword evidence="1" id="KW-0812">Transmembrane</keyword>
<evidence type="ECO:0000313" key="3">
    <source>
        <dbReference type="Proteomes" id="UP000293398"/>
    </source>
</evidence>
<evidence type="ECO:0000313" key="2">
    <source>
        <dbReference type="EMBL" id="RZT94475.1"/>
    </source>
</evidence>
<gene>
    <name evidence="2" type="ORF">EV681_2895</name>
</gene>
<name>A0A4Q7VCM3_9BURK</name>
<protein>
    <submittedName>
        <fullName evidence="2">Uncharacterized protein</fullName>
    </submittedName>
</protein>
<organism evidence="2 3">
    <name type="scientific">Advenella incenata</name>
    <dbReference type="NCBI Taxonomy" id="267800"/>
    <lineage>
        <taxon>Bacteria</taxon>
        <taxon>Pseudomonadati</taxon>
        <taxon>Pseudomonadota</taxon>
        <taxon>Betaproteobacteria</taxon>
        <taxon>Burkholderiales</taxon>
        <taxon>Alcaligenaceae</taxon>
    </lineage>
</organism>
<reference evidence="2 3" key="1">
    <citation type="submission" date="2019-02" db="EMBL/GenBank/DDBJ databases">
        <title>Genomic Encyclopedia of Type Strains, Phase IV (KMG-IV): sequencing the most valuable type-strain genomes for metagenomic binning, comparative biology and taxonomic classification.</title>
        <authorList>
            <person name="Goeker M."/>
        </authorList>
    </citation>
    <scope>NUCLEOTIDE SEQUENCE [LARGE SCALE GENOMIC DNA]</scope>
    <source>
        <strain evidence="2 3">DSM 23814</strain>
    </source>
</reference>
<dbReference type="Proteomes" id="UP000293398">
    <property type="component" value="Unassembled WGS sequence"/>
</dbReference>
<keyword evidence="1" id="KW-0472">Membrane</keyword>
<evidence type="ECO:0000256" key="1">
    <source>
        <dbReference type="SAM" id="Phobius"/>
    </source>
</evidence>
<feature type="transmembrane region" description="Helical" evidence="1">
    <location>
        <begin position="15"/>
        <end position="33"/>
    </location>
</feature>
<comment type="caution">
    <text evidence="2">The sequence shown here is derived from an EMBL/GenBank/DDBJ whole genome shotgun (WGS) entry which is preliminary data.</text>
</comment>
<dbReference type="EMBL" id="SHKO01000002">
    <property type="protein sequence ID" value="RZT94475.1"/>
    <property type="molecule type" value="Genomic_DNA"/>
</dbReference>
<sequence length="147" mass="16475">MGMDKSSKKSAIKRFLIWQVVVALVLLVGFWYLRSDYSFVVVFFIELYAVSKLEDGLITLPASVIRYQNIYENGTDAIASVIKVEGTGRVTESGAYYIFTVVLEAPPVELVIEEEILDSQVCISNLSTIPVRYLPDTMEAIILTNKL</sequence>
<keyword evidence="1" id="KW-1133">Transmembrane helix</keyword>
<proteinExistence type="predicted"/>
<dbReference type="AlphaFoldDB" id="A0A4Q7VCM3"/>